<dbReference type="PANTHER" id="PTHR35936">
    <property type="entry name" value="MEMBRANE-BOUND LYTIC MUREIN TRANSGLYCOSYLASE F"/>
    <property type="match status" value="1"/>
</dbReference>
<accession>A0A3E4QTE4</accession>
<dbReference type="InterPro" id="IPR001638">
    <property type="entry name" value="Solute-binding_3/MltF_N"/>
</dbReference>
<sequence length="344" mass="35512">MSHGWVGMSKTGARKGSRGMARAVAVAMTCGCIAGLSGCTFLIPSRAEVAPKEVLVRVTTPAVSTEGVLAVALDDANAPLGMNDAKGDLTGYLTDVAYALGQRLGVSVEFVTDETPSDMASSSDADLYIGAASDSDADKVTVVGSVLHDAPALFAKGAASAPIDSSVLAGATVGVQSSSAAQDILTACGVDAEQKTFSNANELFEALDAGEVDYVACDSAIGGYLSRAYPDISFAGALDEPDSFGIALRSTNDDLQEKITEVLDELQADGTLDAVYRSWFGGLPVDLSDMLLDGITTSAERKQQEEQRRAQEEAQDEDQGADDTDSNGSATLEDPAVDSEAEAL</sequence>
<feature type="region of interest" description="Disordered" evidence="2">
    <location>
        <begin position="298"/>
        <end position="344"/>
    </location>
</feature>
<evidence type="ECO:0000256" key="1">
    <source>
        <dbReference type="ARBA" id="ARBA00022729"/>
    </source>
</evidence>
<dbReference type="SMART" id="SM00062">
    <property type="entry name" value="PBPb"/>
    <property type="match status" value="1"/>
</dbReference>
<dbReference type="Gene3D" id="3.40.190.10">
    <property type="entry name" value="Periplasmic binding protein-like II"/>
    <property type="match status" value="2"/>
</dbReference>
<feature type="compositionally biased region" description="Acidic residues" evidence="2">
    <location>
        <begin position="335"/>
        <end position="344"/>
    </location>
</feature>
<keyword evidence="3" id="KW-0472">Membrane</keyword>
<name>A0A3E4QTE4_9ACTN</name>
<evidence type="ECO:0000259" key="4">
    <source>
        <dbReference type="SMART" id="SM00062"/>
    </source>
</evidence>
<keyword evidence="3" id="KW-1133">Transmembrane helix</keyword>
<evidence type="ECO:0000256" key="3">
    <source>
        <dbReference type="SAM" id="Phobius"/>
    </source>
</evidence>
<dbReference type="EMBL" id="QSRJ01000005">
    <property type="protein sequence ID" value="RGL10466.1"/>
    <property type="molecule type" value="Genomic_DNA"/>
</dbReference>
<protein>
    <recommendedName>
        <fullName evidence="4">Solute-binding protein family 3/N-terminal domain-containing protein</fullName>
    </recommendedName>
</protein>
<evidence type="ECO:0000313" key="6">
    <source>
        <dbReference type="Proteomes" id="UP000260943"/>
    </source>
</evidence>
<gene>
    <name evidence="5" type="ORF">DXC81_05385</name>
</gene>
<proteinExistence type="predicted"/>
<organism evidence="5 6">
    <name type="scientific">Collinsella tanakaei</name>
    <dbReference type="NCBI Taxonomy" id="626935"/>
    <lineage>
        <taxon>Bacteria</taxon>
        <taxon>Bacillati</taxon>
        <taxon>Actinomycetota</taxon>
        <taxon>Coriobacteriia</taxon>
        <taxon>Coriobacteriales</taxon>
        <taxon>Coriobacteriaceae</taxon>
        <taxon>Collinsella</taxon>
    </lineage>
</organism>
<comment type="caution">
    <text evidence="5">The sequence shown here is derived from an EMBL/GenBank/DDBJ whole genome shotgun (WGS) entry which is preliminary data.</text>
</comment>
<feature type="compositionally biased region" description="Basic and acidic residues" evidence="2">
    <location>
        <begin position="299"/>
        <end position="312"/>
    </location>
</feature>
<evidence type="ECO:0000256" key="2">
    <source>
        <dbReference type="SAM" id="MobiDB-lite"/>
    </source>
</evidence>
<dbReference type="RefSeq" id="WP_117679523.1">
    <property type="nucleotide sequence ID" value="NZ_CALJOO010000046.1"/>
</dbReference>
<keyword evidence="1" id="KW-0732">Signal</keyword>
<dbReference type="Pfam" id="PF00497">
    <property type="entry name" value="SBP_bac_3"/>
    <property type="match status" value="2"/>
</dbReference>
<feature type="domain" description="Solute-binding protein family 3/N-terminal" evidence="4">
    <location>
        <begin position="68"/>
        <end position="283"/>
    </location>
</feature>
<dbReference type="SUPFAM" id="SSF53850">
    <property type="entry name" value="Periplasmic binding protein-like II"/>
    <property type="match status" value="1"/>
</dbReference>
<feature type="compositionally biased region" description="Acidic residues" evidence="2">
    <location>
        <begin position="313"/>
        <end position="325"/>
    </location>
</feature>
<keyword evidence="3" id="KW-0812">Transmembrane</keyword>
<feature type="transmembrane region" description="Helical" evidence="3">
    <location>
        <begin position="21"/>
        <end position="43"/>
    </location>
</feature>
<dbReference type="CDD" id="cd13530">
    <property type="entry name" value="PBP2_peptides_like"/>
    <property type="match status" value="1"/>
</dbReference>
<dbReference type="Proteomes" id="UP000260943">
    <property type="component" value="Unassembled WGS sequence"/>
</dbReference>
<reference evidence="5 6" key="1">
    <citation type="submission" date="2018-08" db="EMBL/GenBank/DDBJ databases">
        <title>A genome reference for cultivated species of the human gut microbiota.</title>
        <authorList>
            <person name="Zou Y."/>
            <person name="Xue W."/>
            <person name="Luo G."/>
        </authorList>
    </citation>
    <scope>NUCLEOTIDE SEQUENCE [LARGE SCALE GENOMIC DNA]</scope>
    <source>
        <strain evidence="5 6">TF08-14</strain>
    </source>
</reference>
<evidence type="ECO:0000313" key="5">
    <source>
        <dbReference type="EMBL" id="RGL10466.1"/>
    </source>
</evidence>
<dbReference type="AlphaFoldDB" id="A0A3E4QTE4"/>